<dbReference type="EMBL" id="UOEU01000311">
    <property type="protein sequence ID" value="VAW32007.1"/>
    <property type="molecule type" value="Genomic_DNA"/>
</dbReference>
<sequence>MNVQVVHIGYLHPDEARQLVEMPVQGFALRYETAASQRVLDLTRGHPFLVQLLCAEIVALKNEQPPAERRLATVADVETAVPEALVHGSFFFADMRQNQTDETGRQVLQLLAQVGEGTCPSRSQLVREVGVETAVLDDILKQLQDREIIEQREDGFRFQIELVRRWFASN</sequence>
<dbReference type="AlphaFoldDB" id="A0A3B0V2C4"/>
<organism evidence="1">
    <name type="scientific">hydrothermal vent metagenome</name>
    <dbReference type="NCBI Taxonomy" id="652676"/>
    <lineage>
        <taxon>unclassified sequences</taxon>
        <taxon>metagenomes</taxon>
        <taxon>ecological metagenomes</taxon>
    </lineage>
</organism>
<proteinExistence type="predicted"/>
<accession>A0A3B0V2C4</accession>
<reference evidence="1" key="1">
    <citation type="submission" date="2018-06" db="EMBL/GenBank/DDBJ databases">
        <authorList>
            <person name="Zhirakovskaya E."/>
        </authorList>
    </citation>
    <scope>NUCLEOTIDE SEQUENCE</scope>
</reference>
<dbReference type="PANTHER" id="PTHR34301:SF8">
    <property type="entry name" value="ATPASE DOMAIN-CONTAINING PROTEIN"/>
    <property type="match status" value="1"/>
</dbReference>
<protein>
    <submittedName>
        <fullName evidence="1">Uncharacterized protein</fullName>
    </submittedName>
</protein>
<evidence type="ECO:0000313" key="1">
    <source>
        <dbReference type="EMBL" id="VAW32007.1"/>
    </source>
</evidence>
<gene>
    <name evidence="1" type="ORF">MNBD_CHLOROFLEXI01-1943</name>
</gene>
<name>A0A3B0V2C4_9ZZZZ</name>
<dbReference type="PANTHER" id="PTHR34301">
    <property type="entry name" value="DNA-BINDING PROTEIN-RELATED"/>
    <property type="match status" value="1"/>
</dbReference>